<sequence length="801" mass="89457">MATKTFEELKQLAIQIRDEKTNKQNTATRVGTAMLEHINKLEQDYYDKTQTDEELKERDDKLTELVGEYTSDKSFLKVITDEKGNFLFGITKDGSIEWTKGVPSAIKKELESYIKKEYISNNAFLHVFNDKNGNFLLGILQDGSIEWTKGVPSAIKKELENYIKTEIISTPSFLRVITDLQGKFLFGITKNGEVEWAKGTPSAIKKELDSINKKISDERHRPDAYLFLDNLSPIDYHVSAVLIHDGYLLVGDTEGYIHKYRLNDMTEIGKSQKITYPQIKSLSINDGYVYAITRWNGSGMTDTNYSLKNGGFLATFEANSTNMSINADNFDSYNYSGNAAITEDGEPSPSRGQHSAKLLSSGVGKAILKKAISFNGVGYINLWVKCVSSDGTTNIPLLFNGDEYVLSLVVNANKTLSVKVGENTYPTTLTLNDWYNIKIAISDSNIQLSGRDKNANSVYTQYLSDTPISTISANNVGIGIDATSAAEILIDDLDYCPIDIDKVSFLNGSVVTLDFESLTIQKTYLLNIRGLSSLINDNKLYVGCIGGLNVYDISNSDTPNLLAWYRYSTREWPYPPTGTSIYADEYQGISIMENDNIKYLVGTRDVQGVSILNVSDYRNIYLVKDCNDIPFVPAIRVSDNQETQARQYHEWGCIADYPYIYTAMGTMHSFFGLSTGTNYIVDNKYIISGIKVRDISDINNIKVLEVKLPEDVKANVIKGEWDGCPNYLTMYNGKIYEGTVNSGVSAFTANGLKSQYIRSFNLGFGTRQEIVTSDNIGNLIACDKKNTNIENNNIYLLKIGL</sequence>
<evidence type="ECO:0000313" key="1">
    <source>
        <dbReference type="EMBL" id="DAD72751.1"/>
    </source>
</evidence>
<name>A0A8S5LSD1_9CAUD</name>
<proteinExistence type="predicted"/>
<reference evidence="1" key="1">
    <citation type="journal article" date="2021" name="Proc. Natl. Acad. Sci. U.S.A.">
        <title>A Catalog of Tens of Thousands of Viruses from Human Metagenomes Reveals Hidden Associations with Chronic Diseases.</title>
        <authorList>
            <person name="Tisza M.J."/>
            <person name="Buck C.B."/>
        </authorList>
    </citation>
    <scope>NUCLEOTIDE SEQUENCE</scope>
    <source>
        <strain evidence="1">CtH8e11</strain>
    </source>
</reference>
<accession>A0A8S5LSD1</accession>
<protein>
    <submittedName>
        <fullName evidence="1">Uncharacterized protein</fullName>
    </submittedName>
</protein>
<dbReference type="EMBL" id="BK015905">
    <property type="protein sequence ID" value="DAD72751.1"/>
    <property type="molecule type" value="Genomic_DNA"/>
</dbReference>
<organism evidence="1">
    <name type="scientific">Siphoviridae sp. ctH8e11</name>
    <dbReference type="NCBI Taxonomy" id="2827567"/>
    <lineage>
        <taxon>Viruses</taxon>
        <taxon>Duplodnaviria</taxon>
        <taxon>Heunggongvirae</taxon>
        <taxon>Uroviricota</taxon>
        <taxon>Caudoviricetes</taxon>
    </lineage>
</organism>